<accession>A0A8T0VSW8</accession>
<evidence type="ECO:0000313" key="3">
    <source>
        <dbReference type="Proteomes" id="UP000823388"/>
    </source>
</evidence>
<feature type="region of interest" description="Disordered" evidence="1">
    <location>
        <begin position="26"/>
        <end position="115"/>
    </location>
</feature>
<feature type="compositionally biased region" description="Low complexity" evidence="1">
    <location>
        <begin position="177"/>
        <end position="189"/>
    </location>
</feature>
<feature type="compositionally biased region" description="Basic residues" evidence="1">
    <location>
        <begin position="58"/>
        <end position="73"/>
    </location>
</feature>
<sequence>MATGRFPTAPLCLFFPRTAALSFSPFPSLSRGRLPVARSSRSGLGFSRRRPLQPPPPRHTHVRRLPRRARTPRPRTGARSGSARGAGRRGPEAFSSPAAGSEAPPADPREARSADTWRKELHLAAAAAVASGSSGEEREHTAYPFLVVIRSTGRRPDGVEQATSATGADLGTQGRKAAAGIGQSAAAARVARRRHSSAAGRLGGTGRRRRKGGEHATVRRCRAATRRLQVRPPVQRRQQLRSPPMKGDLLWRRHCGIAYENSLIIENLLLPNISWHGQHQTKGKNILSLLPNVMMQSMESSCSIGTLSSCSICSVLTPYKRFKFGHIQL</sequence>
<name>A0A8T0VSW8_PANVG</name>
<comment type="caution">
    <text evidence="2">The sequence shown here is derived from an EMBL/GenBank/DDBJ whole genome shotgun (WGS) entry which is preliminary data.</text>
</comment>
<feature type="compositionally biased region" description="Low complexity" evidence="1">
    <location>
        <begin position="92"/>
        <end position="104"/>
    </location>
</feature>
<reference evidence="2" key="1">
    <citation type="submission" date="2020-05" db="EMBL/GenBank/DDBJ databases">
        <title>WGS assembly of Panicum virgatum.</title>
        <authorList>
            <person name="Lovell J.T."/>
            <person name="Jenkins J."/>
            <person name="Shu S."/>
            <person name="Juenger T.E."/>
            <person name="Schmutz J."/>
        </authorList>
    </citation>
    <scope>NUCLEOTIDE SEQUENCE</scope>
    <source>
        <strain evidence="2">AP13</strain>
    </source>
</reference>
<dbReference type="EMBL" id="CM029040">
    <property type="protein sequence ID" value="KAG2634639.1"/>
    <property type="molecule type" value="Genomic_DNA"/>
</dbReference>
<gene>
    <name evidence="2" type="ORF">PVAP13_2NG173512</name>
</gene>
<feature type="compositionally biased region" description="Low complexity" evidence="1">
    <location>
        <begin position="74"/>
        <end position="85"/>
    </location>
</feature>
<proteinExistence type="predicted"/>
<protein>
    <submittedName>
        <fullName evidence="2">Uncharacterized protein</fullName>
    </submittedName>
</protein>
<keyword evidence="3" id="KW-1185">Reference proteome</keyword>
<feature type="region of interest" description="Disordered" evidence="1">
    <location>
        <begin position="155"/>
        <end position="217"/>
    </location>
</feature>
<feature type="compositionally biased region" description="Basic residues" evidence="1">
    <location>
        <begin position="206"/>
        <end position="217"/>
    </location>
</feature>
<evidence type="ECO:0000256" key="1">
    <source>
        <dbReference type="SAM" id="MobiDB-lite"/>
    </source>
</evidence>
<evidence type="ECO:0000313" key="2">
    <source>
        <dbReference type="EMBL" id="KAG2634639.1"/>
    </source>
</evidence>
<organism evidence="2 3">
    <name type="scientific">Panicum virgatum</name>
    <name type="common">Blackwell switchgrass</name>
    <dbReference type="NCBI Taxonomy" id="38727"/>
    <lineage>
        <taxon>Eukaryota</taxon>
        <taxon>Viridiplantae</taxon>
        <taxon>Streptophyta</taxon>
        <taxon>Embryophyta</taxon>
        <taxon>Tracheophyta</taxon>
        <taxon>Spermatophyta</taxon>
        <taxon>Magnoliopsida</taxon>
        <taxon>Liliopsida</taxon>
        <taxon>Poales</taxon>
        <taxon>Poaceae</taxon>
        <taxon>PACMAD clade</taxon>
        <taxon>Panicoideae</taxon>
        <taxon>Panicodae</taxon>
        <taxon>Paniceae</taxon>
        <taxon>Panicinae</taxon>
        <taxon>Panicum</taxon>
        <taxon>Panicum sect. Hiantes</taxon>
    </lineage>
</organism>
<dbReference type="Proteomes" id="UP000823388">
    <property type="component" value="Chromosome 2N"/>
</dbReference>
<dbReference type="AlphaFoldDB" id="A0A8T0VSW8"/>